<dbReference type="AlphaFoldDB" id="A0A3A9JGA1"/>
<dbReference type="InterPro" id="IPR011330">
    <property type="entry name" value="Glyco_hydro/deAcase_b/a-brl"/>
</dbReference>
<dbReference type="InParanoid" id="A0A3A9JGA1"/>
<dbReference type="Pfam" id="PF01522">
    <property type="entry name" value="Polysacc_deac_1"/>
    <property type="match status" value="1"/>
</dbReference>
<dbReference type="InterPro" id="IPR002509">
    <property type="entry name" value="NODB_dom"/>
</dbReference>
<dbReference type="CDD" id="cd10917">
    <property type="entry name" value="CE4_NodB_like_6s_7s"/>
    <property type="match status" value="1"/>
</dbReference>
<evidence type="ECO:0000256" key="3">
    <source>
        <dbReference type="ARBA" id="ARBA00020071"/>
    </source>
</evidence>
<name>A0A3A9JGA1_9PROT</name>
<evidence type="ECO:0000256" key="2">
    <source>
        <dbReference type="ARBA" id="ARBA00010973"/>
    </source>
</evidence>
<gene>
    <name evidence="6" type="ORF">D6Z83_18580</name>
    <name evidence="7" type="ORF">EBE87_25135</name>
</gene>
<feature type="domain" description="NodB homology" evidence="5">
    <location>
        <begin position="2"/>
        <end position="187"/>
    </location>
</feature>
<dbReference type="EMBL" id="RFLX01000049">
    <property type="protein sequence ID" value="RMI15592.1"/>
    <property type="molecule type" value="Genomic_DNA"/>
</dbReference>
<accession>A0A3A9JGA1</accession>
<dbReference type="OrthoDB" id="9784220at2"/>
<sequence length="214" mass="24158">MTLITLSFDNGPDPDVTPQVLDTLRQHDLLATFFVLGDKLRDRRALAERAHAEGHWIGNHTYNHLVPLGLSAEQGIAAAEIARTEALIGDLAHPRRFFRPFGGGGLLDERLLSPEALTQLQQDNYTCVLWNAVPEDWAHPEGWVERALRLCFAQPHALLVLHDLPTGAMNQLDRFLRLARERGAEFRQDFPPDCVPMERGQLVRPIEPYLHRAA</sequence>
<evidence type="ECO:0000313" key="9">
    <source>
        <dbReference type="Proteomes" id="UP000278036"/>
    </source>
</evidence>
<organism evidence="6 9">
    <name type="scientific">Teichococcus wenyumeiae</name>
    <dbReference type="NCBI Taxonomy" id="2478470"/>
    <lineage>
        <taxon>Bacteria</taxon>
        <taxon>Pseudomonadati</taxon>
        <taxon>Pseudomonadota</taxon>
        <taxon>Alphaproteobacteria</taxon>
        <taxon>Acetobacterales</taxon>
        <taxon>Roseomonadaceae</taxon>
        <taxon>Roseomonas</taxon>
    </lineage>
</organism>
<dbReference type="PANTHER" id="PTHR10587">
    <property type="entry name" value="GLYCOSYL TRANSFERASE-RELATED"/>
    <property type="match status" value="1"/>
</dbReference>
<evidence type="ECO:0000256" key="1">
    <source>
        <dbReference type="ARBA" id="ARBA00003236"/>
    </source>
</evidence>
<dbReference type="PROSITE" id="PS51677">
    <property type="entry name" value="NODB"/>
    <property type="match status" value="1"/>
</dbReference>
<dbReference type="SUPFAM" id="SSF88713">
    <property type="entry name" value="Glycoside hydrolase/deacetylase"/>
    <property type="match status" value="1"/>
</dbReference>
<dbReference type="EMBL" id="RAQU01000135">
    <property type="protein sequence ID" value="RKK02666.1"/>
    <property type="molecule type" value="Genomic_DNA"/>
</dbReference>
<comment type="similarity">
    <text evidence="2">Belongs to the polysaccharide deacetylase family.</text>
</comment>
<dbReference type="GO" id="GO:0016810">
    <property type="term" value="F:hydrolase activity, acting on carbon-nitrogen (but not peptide) bonds"/>
    <property type="evidence" value="ECO:0007669"/>
    <property type="project" value="InterPro"/>
</dbReference>
<proteinExistence type="inferred from homology"/>
<evidence type="ECO:0000313" key="6">
    <source>
        <dbReference type="EMBL" id="RKK02666.1"/>
    </source>
</evidence>
<reference evidence="6 9" key="1">
    <citation type="submission" date="2018-09" db="EMBL/GenBank/DDBJ databases">
        <title>Roseomonas sp. nov., isolated from feces of Tibetan antelopes in the Qinghai-Tibet plateau, China.</title>
        <authorList>
            <person name="Tian Z."/>
        </authorList>
    </citation>
    <scope>NUCLEOTIDE SEQUENCE [LARGE SCALE GENOMIC DNA]</scope>
    <source>
        <strain evidence="7 8">Z23</strain>
        <strain evidence="6 9">Z24</strain>
    </source>
</reference>
<dbReference type="GO" id="GO:0005975">
    <property type="term" value="P:carbohydrate metabolic process"/>
    <property type="evidence" value="ECO:0007669"/>
    <property type="project" value="InterPro"/>
</dbReference>
<keyword evidence="8" id="KW-1185">Reference proteome</keyword>
<protein>
    <recommendedName>
        <fullName evidence="3">Chitooligosaccharide deacetylase</fullName>
    </recommendedName>
    <alternativeName>
        <fullName evidence="4">Nodulation protein B</fullName>
    </alternativeName>
</protein>
<comment type="function">
    <text evidence="1">Is involved in generating a small heat-stable compound (Nod), an acylated oligomer of N-acetylglucosamine, that stimulates mitosis in various plant protoplasts.</text>
</comment>
<evidence type="ECO:0000313" key="8">
    <source>
        <dbReference type="Proteomes" id="UP000274097"/>
    </source>
</evidence>
<evidence type="ECO:0000313" key="7">
    <source>
        <dbReference type="EMBL" id="RMI15592.1"/>
    </source>
</evidence>
<dbReference type="Proteomes" id="UP000278036">
    <property type="component" value="Unassembled WGS sequence"/>
</dbReference>
<dbReference type="Proteomes" id="UP000274097">
    <property type="component" value="Unassembled WGS sequence"/>
</dbReference>
<evidence type="ECO:0000259" key="5">
    <source>
        <dbReference type="PROSITE" id="PS51677"/>
    </source>
</evidence>
<dbReference type="RefSeq" id="WP_120639747.1">
    <property type="nucleotide sequence ID" value="NZ_RAQU01000135.1"/>
</dbReference>
<evidence type="ECO:0000256" key="4">
    <source>
        <dbReference type="ARBA" id="ARBA00032976"/>
    </source>
</evidence>
<dbReference type="Gene3D" id="3.20.20.370">
    <property type="entry name" value="Glycoside hydrolase/deacetylase"/>
    <property type="match status" value="1"/>
</dbReference>
<comment type="caution">
    <text evidence="6">The sequence shown here is derived from an EMBL/GenBank/DDBJ whole genome shotgun (WGS) entry which is preliminary data.</text>
</comment>
<dbReference type="InterPro" id="IPR050248">
    <property type="entry name" value="Polysacc_deacetylase_ArnD"/>
</dbReference>